<evidence type="ECO:0000313" key="15">
    <source>
        <dbReference type="EMBL" id="GHF26111.1"/>
    </source>
</evidence>
<dbReference type="InterPro" id="IPR005106">
    <property type="entry name" value="Asp/hSer_DH_NAD-bd"/>
</dbReference>
<dbReference type="Pfam" id="PF01842">
    <property type="entry name" value="ACT"/>
    <property type="match status" value="1"/>
</dbReference>
<accession>A0A919AUD9</accession>
<name>A0A919AUD9_9PROT</name>
<dbReference type="SUPFAM" id="SSF55021">
    <property type="entry name" value="ACT-like"/>
    <property type="match status" value="1"/>
</dbReference>
<dbReference type="PANTHER" id="PTHR43331">
    <property type="entry name" value="HOMOSERINE DEHYDROGENASE"/>
    <property type="match status" value="1"/>
</dbReference>
<feature type="binding site" evidence="12">
    <location>
        <begin position="11"/>
        <end position="18"/>
    </location>
    <ligand>
        <name>NADP(+)</name>
        <dbReference type="ChEBI" id="CHEBI:58349"/>
    </ligand>
</feature>
<keyword evidence="10" id="KW-0486">Methionine biosynthesis</keyword>
<feature type="domain" description="ACT" evidence="14">
    <location>
        <begin position="352"/>
        <end position="427"/>
    </location>
</feature>
<comment type="similarity">
    <text evidence="3 13">Belongs to the homoserine dehydrogenase family.</text>
</comment>
<evidence type="ECO:0000256" key="8">
    <source>
        <dbReference type="ARBA" id="ARBA00022857"/>
    </source>
</evidence>
<dbReference type="Pfam" id="PF03447">
    <property type="entry name" value="NAD_binding_3"/>
    <property type="match status" value="1"/>
</dbReference>
<keyword evidence="8 12" id="KW-0521">NADP</keyword>
<evidence type="ECO:0000256" key="9">
    <source>
        <dbReference type="ARBA" id="ARBA00023002"/>
    </source>
</evidence>
<feature type="active site" description="Proton donor" evidence="11">
    <location>
        <position position="208"/>
    </location>
</feature>
<keyword evidence="6" id="KW-0028">Amino-acid biosynthesis</keyword>
<dbReference type="CDD" id="cd04881">
    <property type="entry name" value="ACT_HSDH-Hom"/>
    <property type="match status" value="1"/>
</dbReference>
<evidence type="ECO:0000256" key="12">
    <source>
        <dbReference type="PIRSR" id="PIRSR000098-2"/>
    </source>
</evidence>
<comment type="caution">
    <text evidence="15">The sequence shown here is derived from an EMBL/GenBank/DDBJ whole genome shotgun (WGS) entry which is preliminary data.</text>
</comment>
<evidence type="ECO:0000256" key="1">
    <source>
        <dbReference type="ARBA" id="ARBA00005056"/>
    </source>
</evidence>
<dbReference type="NCBIfam" id="NF004976">
    <property type="entry name" value="PRK06349.1"/>
    <property type="match status" value="1"/>
</dbReference>
<dbReference type="FunFam" id="3.30.360.10:FF:000005">
    <property type="entry name" value="Homoserine dehydrogenase"/>
    <property type="match status" value="1"/>
</dbReference>
<dbReference type="RefSeq" id="WP_191252795.1">
    <property type="nucleotide sequence ID" value="NZ_BNCI01000002.1"/>
</dbReference>
<evidence type="ECO:0000256" key="2">
    <source>
        <dbReference type="ARBA" id="ARBA00005062"/>
    </source>
</evidence>
<feature type="binding site" evidence="12">
    <location>
        <position position="193"/>
    </location>
    <ligand>
        <name>L-homoserine</name>
        <dbReference type="ChEBI" id="CHEBI:57476"/>
    </ligand>
</feature>
<keyword evidence="16" id="KW-1185">Reference proteome</keyword>
<proteinExistence type="inferred from homology"/>
<gene>
    <name evidence="15" type="ORF">GCM10017044_21220</name>
</gene>
<dbReference type="Gene3D" id="3.30.360.10">
    <property type="entry name" value="Dihydrodipicolinate Reductase, domain 2"/>
    <property type="match status" value="1"/>
</dbReference>
<dbReference type="InterPro" id="IPR002912">
    <property type="entry name" value="ACT_dom"/>
</dbReference>
<dbReference type="InterPro" id="IPR036291">
    <property type="entry name" value="NAD(P)-bd_dom_sf"/>
</dbReference>
<evidence type="ECO:0000256" key="10">
    <source>
        <dbReference type="ARBA" id="ARBA00023167"/>
    </source>
</evidence>
<dbReference type="EMBL" id="BNCI01000002">
    <property type="protein sequence ID" value="GHF26111.1"/>
    <property type="molecule type" value="Genomic_DNA"/>
</dbReference>
<evidence type="ECO:0000256" key="13">
    <source>
        <dbReference type="RuleBase" id="RU004171"/>
    </source>
</evidence>
<dbReference type="GO" id="GO:0009088">
    <property type="term" value="P:threonine biosynthetic process"/>
    <property type="evidence" value="ECO:0007669"/>
    <property type="project" value="UniProtKB-KW"/>
</dbReference>
<dbReference type="PIRSF" id="PIRSF000098">
    <property type="entry name" value="Homoser_dehydrog"/>
    <property type="match status" value="1"/>
</dbReference>
<dbReference type="AlphaFoldDB" id="A0A919AUD9"/>
<reference evidence="15" key="2">
    <citation type="submission" date="2020-09" db="EMBL/GenBank/DDBJ databases">
        <authorList>
            <person name="Sun Q."/>
            <person name="Kim S."/>
        </authorList>
    </citation>
    <scope>NUCLEOTIDE SEQUENCE</scope>
    <source>
        <strain evidence="15">KCTC 42590</strain>
    </source>
</reference>
<evidence type="ECO:0000256" key="4">
    <source>
        <dbReference type="ARBA" id="ARBA00013213"/>
    </source>
</evidence>
<dbReference type="Gene3D" id="3.40.50.720">
    <property type="entry name" value="NAD(P)-binding Rossmann-like Domain"/>
    <property type="match status" value="1"/>
</dbReference>
<dbReference type="GO" id="GO:0009086">
    <property type="term" value="P:methionine biosynthetic process"/>
    <property type="evidence" value="ECO:0007669"/>
    <property type="project" value="UniProtKB-KW"/>
</dbReference>
<keyword evidence="9" id="KW-0560">Oxidoreductase</keyword>
<dbReference type="Pfam" id="PF00742">
    <property type="entry name" value="Homoserine_dh"/>
    <property type="match status" value="1"/>
</dbReference>
<evidence type="ECO:0000256" key="11">
    <source>
        <dbReference type="PIRSR" id="PIRSR000098-1"/>
    </source>
</evidence>
<evidence type="ECO:0000256" key="3">
    <source>
        <dbReference type="ARBA" id="ARBA00006753"/>
    </source>
</evidence>
<dbReference type="PROSITE" id="PS51671">
    <property type="entry name" value="ACT"/>
    <property type="match status" value="1"/>
</dbReference>
<dbReference type="InterPro" id="IPR019811">
    <property type="entry name" value="HDH_CS"/>
</dbReference>
<dbReference type="InterPro" id="IPR016204">
    <property type="entry name" value="HDH"/>
</dbReference>
<dbReference type="PROSITE" id="PS01042">
    <property type="entry name" value="HOMOSER_DHGENASE"/>
    <property type="match status" value="1"/>
</dbReference>
<organism evidence="15 16">
    <name type="scientific">Kordiimonas sediminis</name>
    <dbReference type="NCBI Taxonomy" id="1735581"/>
    <lineage>
        <taxon>Bacteria</taxon>
        <taxon>Pseudomonadati</taxon>
        <taxon>Pseudomonadota</taxon>
        <taxon>Alphaproteobacteria</taxon>
        <taxon>Kordiimonadales</taxon>
        <taxon>Kordiimonadaceae</taxon>
        <taxon>Kordiimonas</taxon>
    </lineage>
</organism>
<evidence type="ECO:0000256" key="5">
    <source>
        <dbReference type="ARBA" id="ARBA00013376"/>
    </source>
</evidence>
<dbReference type="PANTHER" id="PTHR43331:SF1">
    <property type="entry name" value="HOMOSERINE DEHYDROGENASE"/>
    <property type="match status" value="1"/>
</dbReference>
<dbReference type="GO" id="GO:0004412">
    <property type="term" value="F:homoserine dehydrogenase activity"/>
    <property type="evidence" value="ECO:0007669"/>
    <property type="project" value="UniProtKB-EC"/>
</dbReference>
<protein>
    <recommendedName>
        <fullName evidence="5">Homoserine dehydrogenase</fullName>
        <ecNumber evidence="4">1.1.1.3</ecNumber>
    </recommendedName>
</protein>
<dbReference type="InterPro" id="IPR045865">
    <property type="entry name" value="ACT-like_dom_sf"/>
</dbReference>
<sequence>MTSKSIKIAIAGLGTVGAGVIKILEGSKQVLGHRGGSVAEVVAVSARDRSRDRGVDLSAYEWCDNPVDLAGLDTVDLVVELIGGSDGPALALARETLKRGKAFVTANKALIAMHGRELAELAEANDAHLRFEAAVAGGIPIVKALREGLAANTISGVYGILNGTCNYILTRMEREGLGFDEVLQDAQRIGYAEADPTFDIDGIDTAHKTAILAAIAFGQAPTLDGMPIEGIRNIAPVDIDQARDLGYRIKLLGVANRTENGIETRVHPAMVPVSEPLAQVHEATNAVVVQGDYVGQTVYVGAGAGEGPTASAVVADIVDVLRGSGGPVFGVPVAELQTPVTEEVSGNPGTYYIRLSVKDEPGVMATITSILGKEQVSINSLIQRGCAVNEGVYIVMTTHETSESAVKAALSHLTEADCVLETPTMLRIQVAGTQ</sequence>
<evidence type="ECO:0000256" key="7">
    <source>
        <dbReference type="ARBA" id="ARBA00022697"/>
    </source>
</evidence>
<evidence type="ECO:0000259" key="14">
    <source>
        <dbReference type="PROSITE" id="PS51671"/>
    </source>
</evidence>
<dbReference type="SUPFAM" id="SSF51735">
    <property type="entry name" value="NAD(P)-binding Rossmann-fold domains"/>
    <property type="match status" value="1"/>
</dbReference>
<comment type="pathway">
    <text evidence="1">Amino-acid biosynthesis; L-threonine biosynthesis; L-threonine from L-aspartate: step 3/5.</text>
</comment>
<comment type="pathway">
    <text evidence="2">Amino-acid biosynthesis; L-methionine biosynthesis via de novo pathway; L-homoserine from L-aspartate: step 3/3.</text>
</comment>
<dbReference type="Proteomes" id="UP000630923">
    <property type="component" value="Unassembled WGS sequence"/>
</dbReference>
<feature type="binding site" evidence="12">
    <location>
        <position position="108"/>
    </location>
    <ligand>
        <name>NADPH</name>
        <dbReference type="ChEBI" id="CHEBI:57783"/>
    </ligand>
</feature>
<evidence type="ECO:0000313" key="16">
    <source>
        <dbReference type="Proteomes" id="UP000630923"/>
    </source>
</evidence>
<dbReference type="SUPFAM" id="SSF55347">
    <property type="entry name" value="Glyceraldehyde-3-phosphate dehydrogenase-like, C-terminal domain"/>
    <property type="match status" value="1"/>
</dbReference>
<dbReference type="GO" id="GO:0050661">
    <property type="term" value="F:NADP binding"/>
    <property type="evidence" value="ECO:0007669"/>
    <property type="project" value="InterPro"/>
</dbReference>
<reference evidence="15" key="1">
    <citation type="journal article" date="2014" name="Int. J. Syst. Evol. Microbiol.">
        <title>Complete genome sequence of Corynebacterium casei LMG S-19264T (=DSM 44701T), isolated from a smear-ripened cheese.</title>
        <authorList>
            <consortium name="US DOE Joint Genome Institute (JGI-PGF)"/>
            <person name="Walter F."/>
            <person name="Albersmeier A."/>
            <person name="Kalinowski J."/>
            <person name="Ruckert C."/>
        </authorList>
    </citation>
    <scope>NUCLEOTIDE SEQUENCE</scope>
    <source>
        <strain evidence="15">KCTC 42590</strain>
    </source>
</reference>
<keyword evidence="7" id="KW-0791">Threonine biosynthesis</keyword>
<dbReference type="EC" id="1.1.1.3" evidence="4"/>
<dbReference type="InterPro" id="IPR001342">
    <property type="entry name" value="HDH_cat"/>
</dbReference>
<dbReference type="Gene3D" id="3.30.70.260">
    <property type="match status" value="1"/>
</dbReference>
<evidence type="ECO:0000256" key="6">
    <source>
        <dbReference type="ARBA" id="ARBA00022605"/>
    </source>
</evidence>